<accession>A0A4Y9ZML2</accession>
<dbReference type="EMBL" id="SFCI01001732">
    <property type="protein sequence ID" value="TFY75071.1"/>
    <property type="molecule type" value="Genomic_DNA"/>
</dbReference>
<keyword evidence="3" id="KW-1185">Reference proteome</keyword>
<feature type="compositionally biased region" description="Polar residues" evidence="1">
    <location>
        <begin position="1"/>
        <end position="21"/>
    </location>
</feature>
<sequence>MSGMDSGNRTMSPSGSPQSPSLDLGQESKPSSAVELELQALFKELSMATSVVKTIKSRINQIIPVSHLSPELLARIFLILRDIQSISIMPRERNPDCPIFKYLGWIVVTQVCSRWRHVAIDCPALWTTVTFNRGSRWADQMLLRSKQAPVEISIDQNGCDWDRKAMTHDAKRIADHIAHTSLDISFTKAASVLDNFSQELLRPAPILRKLSLAYVCGLQKHRGDVYIAPAELFANDTPCLREVSLDNVFIPWSSTLFKGLRFLRIWLPSGLRSSPQAGQYAHFVPALTEFIDVLDNMPALQALEVIGALPSFSAANVPLFTMDRKVSLPQLRNLLFGGAILDVALTLSLLAVPSEFNFGLCRRVPLPVEGKGGHARGIAVAL</sequence>
<feature type="region of interest" description="Disordered" evidence="1">
    <location>
        <begin position="1"/>
        <end position="27"/>
    </location>
</feature>
<dbReference type="STRING" id="135208.A0A4Y9ZML2"/>
<organism evidence="2 3">
    <name type="scientific">Hericium alpestre</name>
    <dbReference type="NCBI Taxonomy" id="135208"/>
    <lineage>
        <taxon>Eukaryota</taxon>
        <taxon>Fungi</taxon>
        <taxon>Dikarya</taxon>
        <taxon>Basidiomycota</taxon>
        <taxon>Agaricomycotina</taxon>
        <taxon>Agaricomycetes</taxon>
        <taxon>Russulales</taxon>
        <taxon>Hericiaceae</taxon>
        <taxon>Hericium</taxon>
    </lineage>
</organism>
<gene>
    <name evidence="2" type="ORF">EWM64_g8941</name>
</gene>
<reference evidence="2 3" key="1">
    <citation type="submission" date="2019-02" db="EMBL/GenBank/DDBJ databases">
        <title>Genome sequencing of the rare red list fungi Hericium alpestre (H. flagellum).</title>
        <authorList>
            <person name="Buettner E."/>
            <person name="Kellner H."/>
        </authorList>
    </citation>
    <scope>NUCLEOTIDE SEQUENCE [LARGE SCALE GENOMIC DNA]</scope>
    <source>
        <strain evidence="2 3">DSM 108284</strain>
    </source>
</reference>
<name>A0A4Y9ZML2_9AGAM</name>
<dbReference type="AlphaFoldDB" id="A0A4Y9ZML2"/>
<comment type="caution">
    <text evidence="2">The sequence shown here is derived from an EMBL/GenBank/DDBJ whole genome shotgun (WGS) entry which is preliminary data.</text>
</comment>
<dbReference type="OrthoDB" id="2884925at2759"/>
<dbReference type="Proteomes" id="UP000298061">
    <property type="component" value="Unassembled WGS sequence"/>
</dbReference>
<protein>
    <submittedName>
        <fullName evidence="2">Uncharacterized protein</fullName>
    </submittedName>
</protein>
<evidence type="ECO:0000256" key="1">
    <source>
        <dbReference type="SAM" id="MobiDB-lite"/>
    </source>
</evidence>
<proteinExistence type="predicted"/>
<evidence type="ECO:0000313" key="2">
    <source>
        <dbReference type="EMBL" id="TFY75071.1"/>
    </source>
</evidence>
<evidence type="ECO:0000313" key="3">
    <source>
        <dbReference type="Proteomes" id="UP000298061"/>
    </source>
</evidence>
<dbReference type="Gene3D" id="1.20.1280.50">
    <property type="match status" value="1"/>
</dbReference>